<organism evidence="4 5">
    <name type="scientific">Methylocystis rosea</name>
    <dbReference type="NCBI Taxonomy" id="173366"/>
    <lineage>
        <taxon>Bacteria</taxon>
        <taxon>Pseudomonadati</taxon>
        <taxon>Pseudomonadota</taxon>
        <taxon>Alphaproteobacteria</taxon>
        <taxon>Hyphomicrobiales</taxon>
        <taxon>Methylocystaceae</taxon>
        <taxon>Methylocystis</taxon>
    </lineage>
</organism>
<dbReference type="KEGG" id="mros:EHO51_17200"/>
<dbReference type="Gene3D" id="4.10.540.10">
    <property type="entry name" value="Photosynthetic reaction centre, H subunit, N-terminal domain"/>
    <property type="match status" value="1"/>
</dbReference>
<keyword evidence="1" id="KW-0472">Membrane</keyword>
<protein>
    <submittedName>
        <fullName evidence="4">Photosynthetic reaction center subunit H</fullName>
    </submittedName>
</protein>
<dbReference type="AlphaFoldDB" id="A0A3G8M962"/>
<proteinExistence type="predicted"/>
<evidence type="ECO:0000256" key="1">
    <source>
        <dbReference type="SAM" id="Phobius"/>
    </source>
</evidence>
<dbReference type="InterPro" id="IPR027275">
    <property type="entry name" value="PRC-brl_dom"/>
</dbReference>
<dbReference type="EMBL" id="CP034086">
    <property type="protein sequence ID" value="AZG78327.1"/>
    <property type="molecule type" value="Genomic_DNA"/>
</dbReference>
<dbReference type="Proteomes" id="UP000273982">
    <property type="component" value="Chromosome"/>
</dbReference>
<sequence length="255" mass="28056">MIRGAITSNIDVAQVVLYAFFIFFAGLVFYLRREDRREGYPLESEVGPQRDRGFLLIPTPKTFLRGDGAKIQAPGFKPDPRTPNATKVAVWPGAPLTPNGDPMLAEVGPGAYALRVDVPEKMHDGRDLIAPLRVATNFAVSSEDPNPIGMEVVAADRRVAGVIKDAWVDRAEDFLRFYEVTLSEGRGDVLLPVPFAKVDGARRQIHVEAILADQFANVPRTRNPDQVTLLEEEKIAAYYGAGTLYATPARVEPLL</sequence>
<gene>
    <name evidence="4" type="primary">puhA</name>
    <name evidence="4" type="ORF">EHO51_17200</name>
</gene>
<dbReference type="GO" id="GO:0019684">
    <property type="term" value="P:photosynthesis, light reaction"/>
    <property type="evidence" value="ECO:0007669"/>
    <property type="project" value="InterPro"/>
</dbReference>
<dbReference type="Gene3D" id="3.90.50.10">
    <property type="entry name" value="Photosynthetic Reaction Center, subunit H, domain 2"/>
    <property type="match status" value="1"/>
</dbReference>
<dbReference type="RefSeq" id="WP_124739875.1">
    <property type="nucleotide sequence ID" value="NZ_CP034086.1"/>
</dbReference>
<dbReference type="Pfam" id="PF03967">
    <property type="entry name" value="PRCH"/>
    <property type="match status" value="1"/>
</dbReference>
<dbReference type="NCBIfam" id="TIGR01150">
    <property type="entry name" value="puhA"/>
    <property type="match status" value="1"/>
</dbReference>
<accession>A0A3G8M962</accession>
<name>A0A3G8M962_9HYPH</name>
<evidence type="ECO:0000259" key="3">
    <source>
        <dbReference type="Pfam" id="PF05239"/>
    </source>
</evidence>
<keyword evidence="1" id="KW-1133">Transmembrane helix</keyword>
<feature type="domain" description="PRC-barrel" evidence="3">
    <location>
        <begin position="144"/>
        <end position="210"/>
    </location>
</feature>
<reference evidence="4 5" key="1">
    <citation type="submission" date="2018-11" db="EMBL/GenBank/DDBJ databases">
        <title>Genome squencing of methanotrophic bacteria isolated from alkaline groundwater in Korea.</title>
        <authorList>
            <person name="Nguyen L.N."/>
        </authorList>
    </citation>
    <scope>NUCLEOTIDE SEQUENCE [LARGE SCALE GENOMIC DNA]</scope>
    <source>
        <strain evidence="4 5">GW6</strain>
    </source>
</reference>
<dbReference type="Pfam" id="PF05239">
    <property type="entry name" value="PRC"/>
    <property type="match status" value="1"/>
</dbReference>
<dbReference type="GO" id="GO:0030077">
    <property type="term" value="C:plasma membrane light-harvesting complex"/>
    <property type="evidence" value="ECO:0007669"/>
    <property type="project" value="InterPro"/>
</dbReference>
<dbReference type="InterPro" id="IPR014747">
    <property type="entry name" value="Bac_photo_RC_H_C"/>
</dbReference>
<dbReference type="InterPro" id="IPR005652">
    <property type="entry name" value="Photo_RC_H"/>
</dbReference>
<evidence type="ECO:0000259" key="2">
    <source>
        <dbReference type="Pfam" id="PF03967"/>
    </source>
</evidence>
<evidence type="ECO:0000313" key="5">
    <source>
        <dbReference type="Proteomes" id="UP000273982"/>
    </source>
</evidence>
<keyword evidence="1" id="KW-0812">Transmembrane</keyword>
<dbReference type="InterPro" id="IPR037097">
    <property type="entry name" value="Photo_RC_H_N_sf"/>
</dbReference>
<dbReference type="SUPFAM" id="SSF50346">
    <property type="entry name" value="PRC-barrel domain"/>
    <property type="match status" value="1"/>
</dbReference>
<dbReference type="SUPFAM" id="SSF81490">
    <property type="entry name" value="Photosystem II reaction centre subunit H, transmembrane region"/>
    <property type="match status" value="1"/>
</dbReference>
<dbReference type="InterPro" id="IPR015810">
    <property type="entry name" value="Photo_RC_H_N"/>
</dbReference>
<dbReference type="InterPro" id="IPR011033">
    <property type="entry name" value="PRC_barrel-like_sf"/>
</dbReference>
<feature type="transmembrane region" description="Helical" evidence="1">
    <location>
        <begin position="12"/>
        <end position="31"/>
    </location>
</feature>
<evidence type="ECO:0000313" key="4">
    <source>
        <dbReference type="EMBL" id="AZG78327.1"/>
    </source>
</evidence>
<feature type="domain" description="Photosynthetic reaction centre H subunit N-terminal" evidence="2">
    <location>
        <begin position="5"/>
        <end position="134"/>
    </location>
</feature>